<dbReference type="RefSeq" id="WP_014372411.1">
    <property type="nucleotide sequence ID" value="NC_016935.1"/>
</dbReference>
<evidence type="ECO:0008006" key="7">
    <source>
        <dbReference type="Google" id="ProtNLM"/>
    </source>
</evidence>
<dbReference type="InterPro" id="IPR012902">
    <property type="entry name" value="N_methyl_site"/>
</dbReference>
<sequence>MMKSVLKRFKKEEKGFTLIELLAVIVILGIIAAIAVPMISGIINKSRKDADVATARQIYDATRLYITGELQGDVTRETDNTITLSDLTGKSYLNSGITLPSTKVVLDGNNTKVIFSNGVLSEVWLSTSSAAGAEPSKKYTPEEIQKSESTK</sequence>
<evidence type="ECO:0000313" key="6">
    <source>
        <dbReference type="Proteomes" id="UP000007523"/>
    </source>
</evidence>
<dbReference type="EMBL" id="CP003235">
    <property type="protein sequence ID" value="AFC33389.1"/>
    <property type="molecule type" value="Genomic_DNA"/>
</dbReference>
<comment type="subcellular location">
    <subcellularLocation>
        <location evidence="1">Cell surface</location>
    </subcellularLocation>
</comment>
<evidence type="ECO:0000256" key="3">
    <source>
        <dbReference type="SAM" id="MobiDB-lite"/>
    </source>
</evidence>
<dbReference type="Proteomes" id="UP000007523">
    <property type="component" value="Chromosome"/>
</dbReference>
<evidence type="ECO:0000313" key="5">
    <source>
        <dbReference type="EMBL" id="AFC33389.1"/>
    </source>
</evidence>
<dbReference type="PROSITE" id="PS00409">
    <property type="entry name" value="PROKAR_NTER_METHYL"/>
    <property type="match status" value="1"/>
</dbReference>
<keyword evidence="2" id="KW-0178">Competence</keyword>
<dbReference type="AlphaFoldDB" id="H6NPN3"/>
<evidence type="ECO:0000256" key="1">
    <source>
        <dbReference type="ARBA" id="ARBA00004241"/>
    </source>
</evidence>
<keyword evidence="6" id="KW-1185">Reference proteome</keyword>
<dbReference type="Gene3D" id="3.30.700.10">
    <property type="entry name" value="Glycoprotein, Type 4 Pilin"/>
    <property type="match status" value="1"/>
</dbReference>
<dbReference type="Pfam" id="PF07963">
    <property type="entry name" value="N_methyl"/>
    <property type="match status" value="1"/>
</dbReference>
<organism evidence="5 6">
    <name type="scientific">Paenibacillus mucilaginosus 3016</name>
    <dbReference type="NCBI Taxonomy" id="1116391"/>
    <lineage>
        <taxon>Bacteria</taxon>
        <taxon>Bacillati</taxon>
        <taxon>Bacillota</taxon>
        <taxon>Bacilli</taxon>
        <taxon>Bacillales</taxon>
        <taxon>Paenibacillaceae</taxon>
        <taxon>Paenibacillus</taxon>
    </lineage>
</organism>
<feature type="transmembrane region" description="Helical" evidence="4">
    <location>
        <begin position="21"/>
        <end position="43"/>
    </location>
</feature>
<feature type="compositionally biased region" description="Basic and acidic residues" evidence="3">
    <location>
        <begin position="135"/>
        <end position="151"/>
    </location>
</feature>
<dbReference type="InterPro" id="IPR045584">
    <property type="entry name" value="Pilin-like"/>
</dbReference>
<keyword evidence="4" id="KW-0472">Membrane</keyword>
<keyword evidence="4" id="KW-1133">Transmembrane helix</keyword>
<keyword evidence="4" id="KW-0812">Transmembrane</keyword>
<dbReference type="HOGENOM" id="CLU_091705_7_0_9"/>
<evidence type="ECO:0000256" key="4">
    <source>
        <dbReference type="SAM" id="Phobius"/>
    </source>
</evidence>
<gene>
    <name evidence="5" type="ORF">PM3016_6783</name>
</gene>
<dbReference type="SUPFAM" id="SSF54523">
    <property type="entry name" value="Pili subunits"/>
    <property type="match status" value="1"/>
</dbReference>
<accession>H6NPN3</accession>
<name>H6NPN3_9BACL</name>
<dbReference type="KEGG" id="pmq:PM3016_6783"/>
<dbReference type="GO" id="GO:0009986">
    <property type="term" value="C:cell surface"/>
    <property type="evidence" value="ECO:0007669"/>
    <property type="project" value="UniProtKB-SubCell"/>
</dbReference>
<dbReference type="STRING" id="1116391.PM3016_6783"/>
<evidence type="ECO:0000256" key="2">
    <source>
        <dbReference type="ARBA" id="ARBA00023287"/>
    </source>
</evidence>
<protein>
    <recommendedName>
        <fullName evidence="7">Prepilin-type N-terminal cleavage/methylation domain-containing protein</fullName>
    </recommendedName>
</protein>
<feature type="region of interest" description="Disordered" evidence="3">
    <location>
        <begin position="129"/>
        <end position="151"/>
    </location>
</feature>
<reference evidence="5 6" key="1">
    <citation type="journal article" date="2012" name="J. Bacteriol.">
        <title>Complete Genome Sequence of Paenibacillus mucilaginosus 3016, a Bacterium Functional as Microbial Fertilizer.</title>
        <authorList>
            <person name="Ma M."/>
            <person name="Wang Z."/>
            <person name="Li L."/>
            <person name="Jiang X."/>
            <person name="Guan D."/>
            <person name="Cao F."/>
            <person name="Chen H."/>
            <person name="Wang X."/>
            <person name="Shen D."/>
            <person name="Du B."/>
            <person name="Li J."/>
        </authorList>
    </citation>
    <scope>NUCLEOTIDE SEQUENCE [LARGE SCALE GENOMIC DNA]</scope>
    <source>
        <strain evidence="5 6">3016</strain>
    </source>
</reference>
<proteinExistence type="predicted"/>
<dbReference type="GO" id="GO:0030420">
    <property type="term" value="P:establishment of competence for transformation"/>
    <property type="evidence" value="ECO:0007669"/>
    <property type="project" value="UniProtKB-KW"/>
</dbReference>
<dbReference type="NCBIfam" id="TIGR02532">
    <property type="entry name" value="IV_pilin_GFxxxE"/>
    <property type="match status" value="1"/>
</dbReference>